<comment type="subcellular location">
    <subcellularLocation>
        <location evidence="1">Nucleus</location>
    </subcellularLocation>
</comment>
<dbReference type="Proteomes" id="UP000663833">
    <property type="component" value="Unassembled WGS sequence"/>
</dbReference>
<dbReference type="Proteomes" id="UP000663873">
    <property type="component" value="Unassembled WGS sequence"/>
</dbReference>
<keyword evidence="6" id="KW-0539">Nucleus</keyword>
<dbReference type="EMBL" id="CAJOBR010000859">
    <property type="protein sequence ID" value="CAF4554442.1"/>
    <property type="molecule type" value="Genomic_DNA"/>
</dbReference>
<dbReference type="OrthoDB" id="3437960at2759"/>
<dbReference type="Proteomes" id="UP000663851">
    <property type="component" value="Unassembled WGS sequence"/>
</dbReference>
<protein>
    <recommendedName>
        <fullName evidence="8">C2H2-type domain-containing protein</fullName>
    </recommendedName>
</protein>
<dbReference type="EMBL" id="CAJOBO010000127">
    <property type="protein sequence ID" value="CAF4136808.1"/>
    <property type="molecule type" value="Genomic_DNA"/>
</dbReference>
<evidence type="ECO:0000313" key="12">
    <source>
        <dbReference type="EMBL" id="CAF3675686.1"/>
    </source>
</evidence>
<keyword evidence="3" id="KW-0677">Repeat</keyword>
<evidence type="ECO:0000313" key="16">
    <source>
        <dbReference type="EMBL" id="CAF4288412.1"/>
    </source>
</evidence>
<evidence type="ECO:0000256" key="4">
    <source>
        <dbReference type="ARBA" id="ARBA00022771"/>
    </source>
</evidence>
<dbReference type="EMBL" id="CAJNYU010004239">
    <property type="protein sequence ID" value="CAF3735166.1"/>
    <property type="molecule type" value="Genomic_DNA"/>
</dbReference>
<evidence type="ECO:0000256" key="5">
    <source>
        <dbReference type="ARBA" id="ARBA00022833"/>
    </source>
</evidence>
<dbReference type="PANTHER" id="PTHR16515:SF66">
    <property type="entry name" value="C2H2-TYPE DOMAIN-CONTAINING PROTEIN"/>
    <property type="match status" value="1"/>
</dbReference>
<gene>
    <name evidence="13" type="ORF">FME351_LOCUS29929</name>
    <name evidence="12" type="ORF">GRG538_LOCUS26676</name>
    <name evidence="14" type="ORF">HFQ381_LOCUS3486</name>
    <name evidence="11" type="ORF">KIK155_LOCUS11307</name>
    <name evidence="10" type="ORF">LUA448_LOCUS14233</name>
    <name evidence="17" type="ORF">QYT958_LOCUS8542</name>
    <name evidence="9" type="ORF">TIS948_LOCUS3197</name>
    <name evidence="18" type="ORF">TOA249_LOCUS9434</name>
    <name evidence="16" type="ORF">TSG867_LOCUS5459</name>
    <name evidence="15" type="ORF">UJA718_LOCUS9408</name>
</gene>
<evidence type="ECO:0000256" key="2">
    <source>
        <dbReference type="ARBA" id="ARBA00022723"/>
    </source>
</evidence>
<feature type="domain" description="C2H2-type" evidence="8">
    <location>
        <begin position="364"/>
        <end position="392"/>
    </location>
</feature>
<dbReference type="Proteomes" id="UP000663869">
    <property type="component" value="Unassembled WGS sequence"/>
</dbReference>
<keyword evidence="4 7" id="KW-0863">Zinc-finger</keyword>
<keyword evidence="2" id="KW-0479">Metal-binding</keyword>
<dbReference type="Proteomes" id="UP000663872">
    <property type="component" value="Unassembled WGS sequence"/>
</dbReference>
<evidence type="ECO:0000256" key="1">
    <source>
        <dbReference type="ARBA" id="ARBA00004123"/>
    </source>
</evidence>
<organism evidence="10 19">
    <name type="scientific">Rotaria socialis</name>
    <dbReference type="NCBI Taxonomy" id="392032"/>
    <lineage>
        <taxon>Eukaryota</taxon>
        <taxon>Metazoa</taxon>
        <taxon>Spiralia</taxon>
        <taxon>Gnathifera</taxon>
        <taxon>Rotifera</taxon>
        <taxon>Eurotatoria</taxon>
        <taxon>Bdelloidea</taxon>
        <taxon>Philodinida</taxon>
        <taxon>Philodinidae</taxon>
        <taxon>Rotaria</taxon>
    </lineage>
</organism>
<sequence>MELGELQTLISKSIEQIKPDQIVSLINWLDGEISKYRITALLSTPTQSVITPKINNGQRFVCTCGRSYAAEITIRETTNVETSSPPATPMFLFKNDLKHQQLSQESMSKRPKVLMAEPSTSLIPTTNTTTTTSSTFSDRLNAQAIVSNWQIANLKAYENSPELIAAESNRGESDIELSSDDSRCLDDIDAVLSPDKNTVSNFIYSSSLWPPSLSPTNVCLSYSNHNHEDRRPEQQHQHQLLHQQTMNIKQISNEPLSPIPGLIHDGESRKLVATIHRRPMLVAFTDPEACSPAGPTHFKCTQCHETFDSLLLGQEHANNGMCTTDNTVNVLENSDSHVSPATPLFDSLQENVDEVLNSRLDSKSACPICNKVFSSVHTMIRHRTSIHERQVRYGCNICGRFFFRKDKLTSHMVYHQDFDTYVCCICSLGCKSRMLMRQHLKRDHTISGEDTGFNEILSRCQVKKSLNLEANMSVAYGADRQITPLKRNINIISTETDIKRTTSN</sequence>
<evidence type="ECO:0000313" key="17">
    <source>
        <dbReference type="EMBL" id="CAF4554442.1"/>
    </source>
</evidence>
<dbReference type="InterPro" id="IPR050331">
    <property type="entry name" value="Zinc_finger"/>
</dbReference>
<dbReference type="Pfam" id="PF00096">
    <property type="entry name" value="zf-C2H2"/>
    <property type="match status" value="2"/>
</dbReference>
<dbReference type="Proteomes" id="UP000663825">
    <property type="component" value="Unassembled WGS sequence"/>
</dbReference>
<dbReference type="EMBL" id="CAJOBP010001047">
    <property type="protein sequence ID" value="CAF4248717.1"/>
    <property type="molecule type" value="Genomic_DNA"/>
</dbReference>
<dbReference type="InterPro" id="IPR013087">
    <property type="entry name" value="Znf_C2H2_type"/>
</dbReference>
<comment type="caution">
    <text evidence="10">The sequence shown here is derived from an EMBL/GenBank/DDBJ whole genome shotgun (WGS) entry which is preliminary data.</text>
</comment>
<evidence type="ECO:0000313" key="10">
    <source>
        <dbReference type="EMBL" id="CAF3364161.1"/>
    </source>
</evidence>
<accession>A0A817X6F6</accession>
<dbReference type="GO" id="GO:0008270">
    <property type="term" value="F:zinc ion binding"/>
    <property type="evidence" value="ECO:0007669"/>
    <property type="project" value="UniProtKB-KW"/>
</dbReference>
<evidence type="ECO:0000313" key="11">
    <source>
        <dbReference type="EMBL" id="CAF3436994.1"/>
    </source>
</evidence>
<evidence type="ECO:0000256" key="7">
    <source>
        <dbReference type="PROSITE-ProRule" id="PRU00042"/>
    </source>
</evidence>
<dbReference type="Proteomes" id="UP000663848">
    <property type="component" value="Unassembled WGS sequence"/>
</dbReference>
<name>A0A817X6F6_9BILA</name>
<evidence type="ECO:0000259" key="8">
    <source>
        <dbReference type="PROSITE" id="PS50157"/>
    </source>
</evidence>
<dbReference type="PANTHER" id="PTHR16515">
    <property type="entry name" value="PR DOMAIN ZINC FINGER PROTEIN"/>
    <property type="match status" value="1"/>
</dbReference>
<evidence type="ECO:0000313" key="15">
    <source>
        <dbReference type="EMBL" id="CAF4248717.1"/>
    </source>
</evidence>
<dbReference type="GO" id="GO:0005634">
    <property type="term" value="C:nucleus"/>
    <property type="evidence" value="ECO:0007669"/>
    <property type="project" value="UniProtKB-SubCell"/>
</dbReference>
<dbReference type="EMBL" id="CAJOBS010000468">
    <property type="protein sequence ID" value="CAF4583608.1"/>
    <property type="molecule type" value="Genomic_DNA"/>
</dbReference>
<dbReference type="AlphaFoldDB" id="A0A817X6F6"/>
<dbReference type="Proteomes" id="UP000663838">
    <property type="component" value="Unassembled WGS sequence"/>
</dbReference>
<evidence type="ECO:0000256" key="3">
    <source>
        <dbReference type="ARBA" id="ARBA00022737"/>
    </source>
</evidence>
<dbReference type="PROSITE" id="PS50157">
    <property type="entry name" value="ZINC_FINGER_C2H2_2"/>
    <property type="match status" value="2"/>
</dbReference>
<evidence type="ECO:0000313" key="14">
    <source>
        <dbReference type="EMBL" id="CAF4136808.1"/>
    </source>
</evidence>
<dbReference type="Gene3D" id="3.30.160.60">
    <property type="entry name" value="Classic Zinc Finger"/>
    <property type="match status" value="1"/>
</dbReference>
<evidence type="ECO:0000313" key="18">
    <source>
        <dbReference type="EMBL" id="CAF4583608.1"/>
    </source>
</evidence>
<keyword evidence="5" id="KW-0862">Zinc</keyword>
<dbReference type="EMBL" id="CAJOBQ010000191">
    <property type="protein sequence ID" value="CAF4288412.1"/>
    <property type="molecule type" value="Genomic_DNA"/>
</dbReference>
<dbReference type="GO" id="GO:0010468">
    <property type="term" value="P:regulation of gene expression"/>
    <property type="evidence" value="ECO:0007669"/>
    <property type="project" value="TreeGrafter"/>
</dbReference>
<dbReference type="EMBL" id="CAJNYV010001801">
    <property type="protein sequence ID" value="CAF3436994.1"/>
    <property type="molecule type" value="Genomic_DNA"/>
</dbReference>
<feature type="domain" description="C2H2-type" evidence="8">
    <location>
        <begin position="393"/>
        <end position="420"/>
    </location>
</feature>
<evidence type="ECO:0000313" key="9">
    <source>
        <dbReference type="EMBL" id="CAF3034898.1"/>
    </source>
</evidence>
<dbReference type="InterPro" id="IPR036236">
    <property type="entry name" value="Znf_C2H2_sf"/>
</dbReference>
<proteinExistence type="predicted"/>
<evidence type="ECO:0000256" key="6">
    <source>
        <dbReference type="ARBA" id="ARBA00023242"/>
    </source>
</evidence>
<evidence type="ECO:0000313" key="13">
    <source>
        <dbReference type="EMBL" id="CAF3735166.1"/>
    </source>
</evidence>
<dbReference type="PROSITE" id="PS00028">
    <property type="entry name" value="ZINC_FINGER_C2H2_1"/>
    <property type="match status" value="2"/>
</dbReference>
<dbReference type="EMBL" id="CAJNYT010004633">
    <property type="protein sequence ID" value="CAF3675686.1"/>
    <property type="molecule type" value="Genomic_DNA"/>
</dbReference>
<reference evidence="10" key="1">
    <citation type="submission" date="2021-02" db="EMBL/GenBank/DDBJ databases">
        <authorList>
            <person name="Nowell W R."/>
        </authorList>
    </citation>
    <scope>NUCLEOTIDE SEQUENCE</scope>
</reference>
<dbReference type="Proteomes" id="UP000663865">
    <property type="component" value="Unassembled WGS sequence"/>
</dbReference>
<dbReference type="SUPFAM" id="SSF57667">
    <property type="entry name" value="beta-beta-alpha zinc fingers"/>
    <property type="match status" value="1"/>
</dbReference>
<dbReference type="Proteomes" id="UP000663862">
    <property type="component" value="Unassembled WGS sequence"/>
</dbReference>
<evidence type="ECO:0000313" key="20">
    <source>
        <dbReference type="Proteomes" id="UP000663873"/>
    </source>
</evidence>
<dbReference type="EMBL" id="CAJNXB010000196">
    <property type="protein sequence ID" value="CAF3034898.1"/>
    <property type="molecule type" value="Genomic_DNA"/>
</dbReference>
<dbReference type="EMBL" id="CAJNYD010001779">
    <property type="protein sequence ID" value="CAF3364161.1"/>
    <property type="molecule type" value="Genomic_DNA"/>
</dbReference>
<evidence type="ECO:0000313" key="19">
    <source>
        <dbReference type="Proteomes" id="UP000663833"/>
    </source>
</evidence>
<keyword evidence="20" id="KW-1185">Reference proteome</keyword>
<dbReference type="SMART" id="SM00355">
    <property type="entry name" value="ZnF_C2H2"/>
    <property type="match status" value="3"/>
</dbReference>